<protein>
    <submittedName>
        <fullName evidence="2">Uncharacterized protein</fullName>
    </submittedName>
</protein>
<keyword evidence="3" id="KW-1185">Reference proteome</keyword>
<dbReference type="EMBL" id="CAICTM010000256">
    <property type="protein sequence ID" value="CAB9506194.1"/>
    <property type="molecule type" value="Genomic_DNA"/>
</dbReference>
<organism evidence="2 3">
    <name type="scientific">Seminavis robusta</name>
    <dbReference type="NCBI Taxonomy" id="568900"/>
    <lineage>
        <taxon>Eukaryota</taxon>
        <taxon>Sar</taxon>
        <taxon>Stramenopiles</taxon>
        <taxon>Ochrophyta</taxon>
        <taxon>Bacillariophyta</taxon>
        <taxon>Bacillariophyceae</taxon>
        <taxon>Bacillariophycidae</taxon>
        <taxon>Naviculales</taxon>
        <taxon>Naviculaceae</taxon>
        <taxon>Seminavis</taxon>
    </lineage>
</organism>
<sequence length="125" mass="14218">MSAPSGKSVLNSRFSYQHGTYQPPPTYAEQQNDVLVDTAKTQYQAEGTANAVLTQMTQQRQQLTDAHDNVWHMREATDSAKRELQELDNKYRAKKLRLYIMIGSMGLADLILFLRIAQCRGGFFC</sequence>
<keyword evidence="1" id="KW-1133">Transmembrane helix</keyword>
<reference evidence="2" key="1">
    <citation type="submission" date="2020-06" db="EMBL/GenBank/DDBJ databases">
        <authorList>
            <consortium name="Plant Systems Biology data submission"/>
        </authorList>
    </citation>
    <scope>NUCLEOTIDE SEQUENCE</scope>
    <source>
        <strain evidence="2">D6</strain>
    </source>
</reference>
<keyword evidence="1" id="KW-0472">Membrane</keyword>
<dbReference type="Gene3D" id="1.20.5.110">
    <property type="match status" value="1"/>
</dbReference>
<evidence type="ECO:0000256" key="1">
    <source>
        <dbReference type="SAM" id="Phobius"/>
    </source>
</evidence>
<proteinExistence type="predicted"/>
<accession>A0A9N8DUH4</accession>
<feature type="transmembrane region" description="Helical" evidence="1">
    <location>
        <begin position="98"/>
        <end position="117"/>
    </location>
</feature>
<dbReference type="AlphaFoldDB" id="A0A9N8DUH4"/>
<name>A0A9N8DUH4_9STRA</name>
<comment type="caution">
    <text evidence="2">The sequence shown here is derived from an EMBL/GenBank/DDBJ whole genome shotgun (WGS) entry which is preliminary data.</text>
</comment>
<gene>
    <name evidence="2" type="ORF">SEMRO_257_G100970.1</name>
</gene>
<dbReference type="Proteomes" id="UP001153069">
    <property type="component" value="Unassembled WGS sequence"/>
</dbReference>
<evidence type="ECO:0000313" key="2">
    <source>
        <dbReference type="EMBL" id="CAB9506194.1"/>
    </source>
</evidence>
<evidence type="ECO:0000313" key="3">
    <source>
        <dbReference type="Proteomes" id="UP001153069"/>
    </source>
</evidence>
<dbReference type="SUPFAM" id="SSF58038">
    <property type="entry name" value="SNARE fusion complex"/>
    <property type="match status" value="1"/>
</dbReference>
<keyword evidence="1" id="KW-0812">Transmembrane</keyword>
<dbReference type="OrthoDB" id="430637at2759"/>